<sequence>MRHNHEHFVAFAIVDHAAIAIQRAGGKAHFTREVEGIGQGVMDMPTQRHAFFRLTLGNARKRDELAKRGKLFVKVLVNELFIHQDCLHSMRLLARIRSIYHTDRAGKKQAARLHSGMFWIDFYARG</sequence>
<accession>A0A645E2F4</accession>
<reference evidence="1" key="1">
    <citation type="submission" date="2019-08" db="EMBL/GenBank/DDBJ databases">
        <authorList>
            <person name="Kucharzyk K."/>
            <person name="Murdoch R.W."/>
            <person name="Higgins S."/>
            <person name="Loffler F."/>
        </authorList>
    </citation>
    <scope>NUCLEOTIDE SEQUENCE</scope>
</reference>
<dbReference type="EMBL" id="VSSQ01042398">
    <property type="protein sequence ID" value="MPM95974.1"/>
    <property type="molecule type" value="Genomic_DNA"/>
</dbReference>
<protein>
    <submittedName>
        <fullName evidence="1">Uncharacterized protein</fullName>
    </submittedName>
</protein>
<comment type="caution">
    <text evidence="1">The sequence shown here is derived from an EMBL/GenBank/DDBJ whole genome shotgun (WGS) entry which is preliminary data.</text>
</comment>
<organism evidence="1">
    <name type="scientific">bioreactor metagenome</name>
    <dbReference type="NCBI Taxonomy" id="1076179"/>
    <lineage>
        <taxon>unclassified sequences</taxon>
        <taxon>metagenomes</taxon>
        <taxon>ecological metagenomes</taxon>
    </lineage>
</organism>
<dbReference type="AlphaFoldDB" id="A0A645E2F4"/>
<evidence type="ECO:0000313" key="1">
    <source>
        <dbReference type="EMBL" id="MPM95974.1"/>
    </source>
</evidence>
<gene>
    <name evidence="1" type="ORF">SDC9_143130</name>
</gene>
<proteinExistence type="predicted"/>
<name>A0A645E2F4_9ZZZZ</name>